<dbReference type="PANTHER" id="PTHR37984:SF5">
    <property type="entry name" value="PROTEIN NYNRIN-LIKE"/>
    <property type="match status" value="1"/>
</dbReference>
<protein>
    <submittedName>
        <fullName evidence="2">Mitochondrial protein</fullName>
    </submittedName>
</protein>
<dbReference type="InterPro" id="IPR050951">
    <property type="entry name" value="Retrovirus_Pol_polyprotein"/>
</dbReference>
<dbReference type="InterPro" id="IPR043128">
    <property type="entry name" value="Rev_trsase/Diguanyl_cyclase"/>
</dbReference>
<evidence type="ECO:0000313" key="2">
    <source>
        <dbReference type="EMBL" id="GJS84660.1"/>
    </source>
</evidence>
<reference evidence="2" key="1">
    <citation type="journal article" date="2022" name="Int. J. Mol. Sci.">
        <title>Draft Genome of Tanacetum Coccineum: Genomic Comparison of Closely Related Tanacetum-Family Plants.</title>
        <authorList>
            <person name="Yamashiro T."/>
            <person name="Shiraishi A."/>
            <person name="Nakayama K."/>
            <person name="Satake H."/>
        </authorList>
    </citation>
    <scope>NUCLEOTIDE SEQUENCE</scope>
</reference>
<proteinExistence type="predicted"/>
<organism evidence="2 3">
    <name type="scientific">Tanacetum coccineum</name>
    <dbReference type="NCBI Taxonomy" id="301880"/>
    <lineage>
        <taxon>Eukaryota</taxon>
        <taxon>Viridiplantae</taxon>
        <taxon>Streptophyta</taxon>
        <taxon>Embryophyta</taxon>
        <taxon>Tracheophyta</taxon>
        <taxon>Spermatophyta</taxon>
        <taxon>Magnoliopsida</taxon>
        <taxon>eudicotyledons</taxon>
        <taxon>Gunneridae</taxon>
        <taxon>Pentapetalae</taxon>
        <taxon>asterids</taxon>
        <taxon>campanulids</taxon>
        <taxon>Asterales</taxon>
        <taxon>Asteraceae</taxon>
        <taxon>Asteroideae</taxon>
        <taxon>Anthemideae</taxon>
        <taxon>Anthemidinae</taxon>
        <taxon>Tanacetum</taxon>
    </lineage>
</organism>
<dbReference type="Pfam" id="PF00078">
    <property type="entry name" value="RVT_1"/>
    <property type="match status" value="1"/>
</dbReference>
<evidence type="ECO:0000259" key="1">
    <source>
        <dbReference type="Pfam" id="PF00078"/>
    </source>
</evidence>
<name>A0ABQ4Z3K3_9ASTR</name>
<comment type="caution">
    <text evidence="2">The sequence shown here is derived from an EMBL/GenBank/DDBJ whole genome shotgun (WGS) entry which is preliminary data.</text>
</comment>
<accession>A0ABQ4Z3K3</accession>
<sequence>MVSATTKGIPTPISNILSYFNDVFANLTALPPMREYDHKIVLKKGTEPIFNGPYRHPPTQKDAIEVVIKELLDSGVIRPSQSPFSSPVVMALMNSIFKRYLRKLVLVFFDDILVYRPDLKSHVKHLGLVLLLLRQHTLFSKQSKCVFESKRVEYLGHVITGTGVATDDTKIKAIKHWHIPSNLKQLRRFLGITGYYRRFIKG</sequence>
<dbReference type="Proteomes" id="UP001151760">
    <property type="component" value="Unassembled WGS sequence"/>
</dbReference>
<keyword evidence="3" id="KW-1185">Reference proteome</keyword>
<dbReference type="PANTHER" id="PTHR37984">
    <property type="entry name" value="PROTEIN CBG26694"/>
    <property type="match status" value="1"/>
</dbReference>
<dbReference type="EMBL" id="BQNB010010991">
    <property type="protein sequence ID" value="GJS84660.1"/>
    <property type="molecule type" value="Genomic_DNA"/>
</dbReference>
<dbReference type="Gene3D" id="3.30.70.270">
    <property type="match status" value="2"/>
</dbReference>
<dbReference type="Gene3D" id="3.10.10.10">
    <property type="entry name" value="HIV Type 1 Reverse Transcriptase, subunit A, domain 1"/>
    <property type="match status" value="1"/>
</dbReference>
<dbReference type="InterPro" id="IPR043502">
    <property type="entry name" value="DNA/RNA_pol_sf"/>
</dbReference>
<dbReference type="SUPFAM" id="SSF56672">
    <property type="entry name" value="DNA/RNA polymerases"/>
    <property type="match status" value="1"/>
</dbReference>
<feature type="domain" description="Reverse transcriptase" evidence="1">
    <location>
        <begin position="88"/>
        <end position="159"/>
    </location>
</feature>
<gene>
    <name evidence="2" type="ORF">Tco_0751201</name>
</gene>
<evidence type="ECO:0000313" key="3">
    <source>
        <dbReference type="Proteomes" id="UP001151760"/>
    </source>
</evidence>
<reference evidence="2" key="2">
    <citation type="submission" date="2022-01" db="EMBL/GenBank/DDBJ databases">
        <authorList>
            <person name="Yamashiro T."/>
            <person name="Shiraishi A."/>
            <person name="Satake H."/>
            <person name="Nakayama K."/>
        </authorList>
    </citation>
    <scope>NUCLEOTIDE SEQUENCE</scope>
</reference>
<dbReference type="InterPro" id="IPR000477">
    <property type="entry name" value="RT_dom"/>
</dbReference>